<keyword evidence="3" id="KW-1185">Reference proteome</keyword>
<dbReference type="Proteomes" id="UP000250434">
    <property type="component" value="Chromosome"/>
</dbReference>
<dbReference type="InterPro" id="IPR050179">
    <property type="entry name" value="Trans_hexapeptide_repeat"/>
</dbReference>
<feature type="active site" description="Proton acceptor" evidence="1">
    <location>
        <position position="139"/>
    </location>
</feature>
<evidence type="ECO:0000256" key="1">
    <source>
        <dbReference type="PIRSR" id="PIRSR620019-1"/>
    </source>
</evidence>
<dbReference type="GO" id="GO:0016740">
    <property type="term" value="F:transferase activity"/>
    <property type="evidence" value="ECO:0007669"/>
    <property type="project" value="UniProtKB-KW"/>
</dbReference>
<feature type="site" description="Increases basicity of active site His" evidence="1">
    <location>
        <position position="140"/>
    </location>
</feature>
<accession>A0A344LFA4</accession>
<proteinExistence type="predicted"/>
<sequence>MRRPLLLVGAGGLARETLAAVRAGTDWHPLGALDDNPATHGTRIDGLRVLGPSTLVHEMPDAAVVICVANVRRPFARRDIAARLDLPDERYATVVHPAASLAPGTEVGAGSILFAGVVVTAPQRVGRHVLAMPHVVFTHDDEVGDHSCFAARAVLAGGVHIGQCAYLGQGALVREFTKIGEGAVIGMGSVVLTDVPAGQTWAGVPARPLGEK</sequence>
<dbReference type="KEGG" id="aab:A4R43_33345"/>
<evidence type="ECO:0000313" key="2">
    <source>
        <dbReference type="EMBL" id="AXB46728.1"/>
    </source>
</evidence>
<dbReference type="InterPro" id="IPR011004">
    <property type="entry name" value="Trimer_LpxA-like_sf"/>
</dbReference>
<dbReference type="EMBL" id="CP015163">
    <property type="protein sequence ID" value="AXB46728.1"/>
    <property type="molecule type" value="Genomic_DNA"/>
</dbReference>
<evidence type="ECO:0000313" key="3">
    <source>
        <dbReference type="Proteomes" id="UP000250434"/>
    </source>
</evidence>
<dbReference type="PANTHER" id="PTHR43300:SF7">
    <property type="entry name" value="UDP-N-ACETYLBACILLOSAMINE N-ACETYLTRANSFERASE"/>
    <property type="match status" value="1"/>
</dbReference>
<dbReference type="SUPFAM" id="SSF51161">
    <property type="entry name" value="Trimeric LpxA-like enzymes"/>
    <property type="match status" value="1"/>
</dbReference>
<dbReference type="PANTHER" id="PTHR43300">
    <property type="entry name" value="ACETYLTRANSFERASE"/>
    <property type="match status" value="1"/>
</dbReference>
<dbReference type="Gene3D" id="3.40.50.20">
    <property type="match status" value="1"/>
</dbReference>
<dbReference type="Gene3D" id="2.160.10.10">
    <property type="entry name" value="Hexapeptide repeat proteins"/>
    <property type="match status" value="1"/>
</dbReference>
<dbReference type="OrthoDB" id="3697257at2"/>
<dbReference type="CDD" id="cd03360">
    <property type="entry name" value="LbH_AT_putative"/>
    <property type="match status" value="1"/>
</dbReference>
<dbReference type="InterPro" id="IPR020019">
    <property type="entry name" value="AcTrfase_PglD-like"/>
</dbReference>
<name>A0A344LFA4_9PSEU</name>
<dbReference type="NCBIfam" id="TIGR03570">
    <property type="entry name" value="NeuD_NnaD"/>
    <property type="match status" value="1"/>
</dbReference>
<keyword evidence="2" id="KW-0808">Transferase</keyword>
<dbReference type="AlphaFoldDB" id="A0A344LFA4"/>
<dbReference type="RefSeq" id="WP_113695795.1">
    <property type="nucleotide sequence ID" value="NZ_CP015163.1"/>
</dbReference>
<protein>
    <submittedName>
        <fullName evidence="2">Acetyltransferase</fullName>
    </submittedName>
</protein>
<organism evidence="2 3">
    <name type="scientific">Amycolatopsis albispora</name>
    <dbReference type="NCBI Taxonomy" id="1804986"/>
    <lineage>
        <taxon>Bacteria</taxon>
        <taxon>Bacillati</taxon>
        <taxon>Actinomycetota</taxon>
        <taxon>Actinomycetes</taxon>
        <taxon>Pseudonocardiales</taxon>
        <taxon>Pseudonocardiaceae</taxon>
        <taxon>Amycolatopsis</taxon>
    </lineage>
</organism>
<reference evidence="2 3" key="1">
    <citation type="submission" date="2016-04" db="EMBL/GenBank/DDBJ databases">
        <title>Complete genome sequence and analysis of deep-sea sediment isolate, Amycolatopsis sp. WP1.</title>
        <authorList>
            <person name="Wang H."/>
            <person name="Chen S."/>
            <person name="Wu Q."/>
        </authorList>
    </citation>
    <scope>NUCLEOTIDE SEQUENCE [LARGE SCALE GENOMIC DNA]</scope>
    <source>
        <strain evidence="2 3">WP1</strain>
    </source>
</reference>
<gene>
    <name evidence="2" type="ORF">A4R43_33345</name>
</gene>